<dbReference type="PANTHER" id="PTHR46009">
    <property type="entry name" value="VACUOLAR PROTEIN SORTING-ASSOCIATED PROTEIN VTA1 HOMOLOG"/>
    <property type="match status" value="1"/>
</dbReference>
<dbReference type="InterPro" id="IPR023175">
    <property type="entry name" value="Vta1/CALS_N_sf"/>
</dbReference>
<keyword evidence="2" id="KW-0472">Membrane</keyword>
<comment type="subcellular location">
    <subcellularLocation>
        <location evidence="1">Endomembrane system</location>
    </subcellularLocation>
</comment>
<accession>A0A9P6LS71</accession>
<dbReference type="PANTHER" id="PTHR46009:SF1">
    <property type="entry name" value="VACUOLAR PROTEIN SORTING-ASSOCIATED PROTEIN VTA1 HOMOLOG"/>
    <property type="match status" value="1"/>
</dbReference>
<evidence type="ECO:0000313" key="6">
    <source>
        <dbReference type="Proteomes" id="UP000749646"/>
    </source>
</evidence>
<dbReference type="InterPro" id="IPR044538">
    <property type="entry name" value="Vta1-like"/>
</dbReference>
<dbReference type="OrthoDB" id="391137at2759"/>
<evidence type="ECO:0000313" key="5">
    <source>
        <dbReference type="EMBL" id="KAF9929531.1"/>
    </source>
</evidence>
<evidence type="ECO:0000256" key="2">
    <source>
        <dbReference type="ARBA" id="ARBA00023136"/>
    </source>
</evidence>
<reference evidence="5" key="1">
    <citation type="journal article" date="2020" name="Fungal Divers.">
        <title>Resolving the Mortierellaceae phylogeny through synthesis of multi-gene phylogenetics and phylogenomics.</title>
        <authorList>
            <person name="Vandepol N."/>
            <person name="Liber J."/>
            <person name="Desiro A."/>
            <person name="Na H."/>
            <person name="Kennedy M."/>
            <person name="Barry K."/>
            <person name="Grigoriev I.V."/>
            <person name="Miller A.N."/>
            <person name="O'Donnell K."/>
            <person name="Stajich J.E."/>
            <person name="Bonito G."/>
        </authorList>
    </citation>
    <scope>NUCLEOTIDE SEQUENCE</scope>
    <source>
        <strain evidence="5">MES-2147</strain>
    </source>
</reference>
<dbReference type="AlphaFoldDB" id="A0A9P6LS71"/>
<dbReference type="EMBL" id="JAAAHW010010175">
    <property type="protein sequence ID" value="KAF9929531.1"/>
    <property type="molecule type" value="Genomic_DNA"/>
</dbReference>
<dbReference type="Proteomes" id="UP000749646">
    <property type="component" value="Unassembled WGS sequence"/>
</dbReference>
<evidence type="ECO:0000259" key="4">
    <source>
        <dbReference type="Pfam" id="PF04652"/>
    </source>
</evidence>
<comment type="caution">
    <text evidence="5">The sequence shown here is derived from an EMBL/GenBank/DDBJ whole genome shotgun (WGS) entry which is preliminary data.</text>
</comment>
<evidence type="ECO:0000256" key="3">
    <source>
        <dbReference type="SAM" id="MobiDB-lite"/>
    </source>
</evidence>
<proteinExistence type="predicted"/>
<keyword evidence="6" id="KW-1185">Reference proteome</keyword>
<feature type="compositionally biased region" description="Low complexity" evidence="3">
    <location>
        <begin position="127"/>
        <end position="165"/>
    </location>
</feature>
<sequence length="181" mass="19602">MVDNEDRASQTSRKTARNFVAAANNLELLKVFGDVESGIKENIKYSKRRASEILKAIRDRHQLAPPPEADKPKTEPSSSANDLIHWLWDSQLPQESEVGGGSGFLTIKDFPSPPLTHLSLNSVNSVNTSSNSYTDNASHNPINSSNSVSNTNSTWNPPSSSPSLNQGQGFYSPAGSPGKEH</sequence>
<gene>
    <name evidence="5" type="ORF">BGZ65_005767</name>
</gene>
<dbReference type="GO" id="GO:0032511">
    <property type="term" value="P:late endosome to vacuole transport via multivesicular body sorting pathway"/>
    <property type="evidence" value="ECO:0007669"/>
    <property type="project" value="InterPro"/>
</dbReference>
<evidence type="ECO:0000256" key="1">
    <source>
        <dbReference type="ARBA" id="ARBA00004308"/>
    </source>
</evidence>
<dbReference type="Gene3D" id="1.25.40.270">
    <property type="entry name" value="Vacuolar protein sorting-associated protein vta1"/>
    <property type="match status" value="1"/>
</dbReference>
<protein>
    <recommendedName>
        <fullName evidence="4">Vta1/callose synthase N-terminal domain-containing protein</fullName>
    </recommendedName>
</protein>
<dbReference type="InterPro" id="IPR039431">
    <property type="entry name" value="Vta1/CALS_N"/>
</dbReference>
<feature type="domain" description="Vta1/callose synthase N-terminal" evidence="4">
    <location>
        <begin position="2"/>
        <end position="58"/>
    </location>
</feature>
<dbReference type="Pfam" id="PF04652">
    <property type="entry name" value="Vta1"/>
    <property type="match status" value="1"/>
</dbReference>
<feature type="compositionally biased region" description="Basic and acidic residues" evidence="3">
    <location>
        <begin position="59"/>
        <end position="74"/>
    </location>
</feature>
<organism evidence="5 6">
    <name type="scientific">Modicella reniformis</name>
    <dbReference type="NCBI Taxonomy" id="1440133"/>
    <lineage>
        <taxon>Eukaryota</taxon>
        <taxon>Fungi</taxon>
        <taxon>Fungi incertae sedis</taxon>
        <taxon>Mucoromycota</taxon>
        <taxon>Mortierellomycotina</taxon>
        <taxon>Mortierellomycetes</taxon>
        <taxon>Mortierellales</taxon>
        <taxon>Mortierellaceae</taxon>
        <taxon>Modicella</taxon>
    </lineage>
</organism>
<feature type="region of interest" description="Disordered" evidence="3">
    <location>
        <begin position="59"/>
        <end position="82"/>
    </location>
</feature>
<feature type="region of interest" description="Disordered" evidence="3">
    <location>
        <begin position="127"/>
        <end position="181"/>
    </location>
</feature>
<name>A0A9P6LS71_9FUNG</name>
<dbReference type="GO" id="GO:0005771">
    <property type="term" value="C:multivesicular body"/>
    <property type="evidence" value="ECO:0007669"/>
    <property type="project" value="TreeGrafter"/>
</dbReference>